<evidence type="ECO:0000313" key="2">
    <source>
        <dbReference type="Proteomes" id="UP000887563"/>
    </source>
</evidence>
<evidence type="ECO:0000256" key="1">
    <source>
        <dbReference type="SAM" id="MobiDB-lite"/>
    </source>
</evidence>
<proteinExistence type="predicted"/>
<feature type="region of interest" description="Disordered" evidence="1">
    <location>
        <begin position="1"/>
        <end position="37"/>
    </location>
</feature>
<name>A0A914MMJ5_MELIC</name>
<dbReference type="WBParaSite" id="Minc3s01762g26116">
    <property type="protein sequence ID" value="Minc3s01762g26116"/>
    <property type="gene ID" value="Minc3s01762g26116"/>
</dbReference>
<feature type="compositionally biased region" description="Basic and acidic residues" evidence="1">
    <location>
        <begin position="1"/>
        <end position="12"/>
    </location>
</feature>
<organism evidence="2 3">
    <name type="scientific">Meloidogyne incognita</name>
    <name type="common">Southern root-knot nematode worm</name>
    <name type="synonym">Oxyuris incognita</name>
    <dbReference type="NCBI Taxonomy" id="6306"/>
    <lineage>
        <taxon>Eukaryota</taxon>
        <taxon>Metazoa</taxon>
        <taxon>Ecdysozoa</taxon>
        <taxon>Nematoda</taxon>
        <taxon>Chromadorea</taxon>
        <taxon>Rhabditida</taxon>
        <taxon>Tylenchina</taxon>
        <taxon>Tylenchomorpha</taxon>
        <taxon>Tylenchoidea</taxon>
        <taxon>Meloidogynidae</taxon>
        <taxon>Meloidogyninae</taxon>
        <taxon>Meloidogyne</taxon>
        <taxon>Meloidogyne incognita group</taxon>
    </lineage>
</organism>
<reference evidence="3" key="1">
    <citation type="submission" date="2022-11" db="UniProtKB">
        <authorList>
            <consortium name="WormBaseParasite"/>
        </authorList>
    </citation>
    <scope>IDENTIFICATION</scope>
</reference>
<dbReference type="Proteomes" id="UP000887563">
    <property type="component" value="Unplaced"/>
</dbReference>
<accession>A0A914MMJ5</accession>
<sequence length="155" mass="16917">MSSKSKVSDRSSKKASRSHNSNKTSSSSESPPVTIWPTPRLQCVRSSIGGNISDRTTATSCSSAGKRSGVARLSFTFEEEPGPSCSSKPTCSRSVDIYKKSHKPLPPGVHRVELFGHFTKVALEGHILWEDCKCVENEAWTSSNTNNINDDDNQE</sequence>
<feature type="compositionally biased region" description="Low complexity" evidence="1">
    <location>
        <begin position="18"/>
        <end position="30"/>
    </location>
</feature>
<protein>
    <submittedName>
        <fullName evidence="3">Uncharacterized protein</fullName>
    </submittedName>
</protein>
<keyword evidence="2" id="KW-1185">Reference proteome</keyword>
<evidence type="ECO:0000313" key="3">
    <source>
        <dbReference type="WBParaSite" id="Minc3s01762g26116"/>
    </source>
</evidence>
<dbReference type="AlphaFoldDB" id="A0A914MMJ5"/>